<feature type="transmembrane region" description="Helical" evidence="1">
    <location>
        <begin position="348"/>
        <end position="366"/>
    </location>
</feature>
<comment type="caution">
    <text evidence="3">The sequence shown here is derived from an EMBL/GenBank/DDBJ whole genome shotgun (WGS) entry which is preliminary data.</text>
</comment>
<dbReference type="InterPro" id="IPR005182">
    <property type="entry name" value="YdbS-like_PH"/>
</dbReference>
<dbReference type="PIRSF" id="PIRSF026631">
    <property type="entry name" value="UCP026631"/>
    <property type="match status" value="1"/>
</dbReference>
<keyword evidence="1" id="KW-0812">Transmembrane</keyword>
<feature type="transmembrane region" description="Helical" evidence="1">
    <location>
        <begin position="21"/>
        <end position="37"/>
    </location>
</feature>
<accession>A0ABW4MTU2</accession>
<dbReference type="Pfam" id="PF03703">
    <property type="entry name" value="bPH_2"/>
    <property type="match status" value="3"/>
</dbReference>
<proteinExistence type="predicted"/>
<reference evidence="4" key="1">
    <citation type="journal article" date="2019" name="Int. J. Syst. Evol. Microbiol.">
        <title>The Global Catalogue of Microorganisms (GCM) 10K type strain sequencing project: providing services to taxonomists for standard genome sequencing and annotation.</title>
        <authorList>
            <consortium name="The Broad Institute Genomics Platform"/>
            <consortium name="The Broad Institute Genome Sequencing Center for Infectious Disease"/>
            <person name="Wu L."/>
            <person name="Ma J."/>
        </authorList>
    </citation>
    <scope>NUCLEOTIDE SEQUENCE [LARGE SCALE GENOMIC DNA]</scope>
    <source>
        <strain evidence="4">CCUG 15531</strain>
    </source>
</reference>
<evidence type="ECO:0000313" key="3">
    <source>
        <dbReference type="EMBL" id="MFD1781383.1"/>
    </source>
</evidence>
<feature type="transmembrane region" description="Helical" evidence="1">
    <location>
        <begin position="43"/>
        <end position="61"/>
    </location>
</feature>
<dbReference type="PANTHER" id="PTHR34473:SF2">
    <property type="entry name" value="UPF0699 TRANSMEMBRANE PROTEIN YDBT"/>
    <property type="match status" value="1"/>
</dbReference>
<dbReference type="InterPro" id="IPR014529">
    <property type="entry name" value="UCP026631"/>
</dbReference>
<dbReference type="PANTHER" id="PTHR34473">
    <property type="entry name" value="UPF0699 TRANSMEMBRANE PROTEIN YDBS"/>
    <property type="match status" value="1"/>
</dbReference>
<dbReference type="Proteomes" id="UP001597227">
    <property type="component" value="Unassembled WGS sequence"/>
</dbReference>
<feature type="domain" description="YdbS-like PH" evidence="2">
    <location>
        <begin position="242"/>
        <end position="322"/>
    </location>
</feature>
<feature type="domain" description="YdbS-like PH" evidence="2">
    <location>
        <begin position="392"/>
        <end position="464"/>
    </location>
</feature>
<keyword evidence="1" id="KW-1133">Transmembrane helix</keyword>
<evidence type="ECO:0000256" key="1">
    <source>
        <dbReference type="SAM" id="Phobius"/>
    </source>
</evidence>
<protein>
    <submittedName>
        <fullName evidence="3">PH domain-containing protein</fullName>
    </submittedName>
</protein>
<feature type="transmembrane region" description="Helical" evidence="1">
    <location>
        <begin position="215"/>
        <end position="240"/>
    </location>
</feature>
<gene>
    <name evidence="3" type="ORF">ACFSFW_22255</name>
</gene>
<organism evidence="3 4">
    <name type="scientific">Fredinandcohnia salidurans</name>
    <dbReference type="NCBI Taxonomy" id="2595041"/>
    <lineage>
        <taxon>Bacteria</taxon>
        <taxon>Bacillati</taxon>
        <taxon>Bacillota</taxon>
        <taxon>Bacilli</taxon>
        <taxon>Bacillales</taxon>
        <taxon>Bacillaceae</taxon>
        <taxon>Fredinandcohnia</taxon>
    </lineage>
</organism>
<evidence type="ECO:0000259" key="2">
    <source>
        <dbReference type="Pfam" id="PF03703"/>
    </source>
</evidence>
<evidence type="ECO:0000313" key="4">
    <source>
        <dbReference type="Proteomes" id="UP001597227"/>
    </source>
</evidence>
<feature type="domain" description="YdbS-like PH" evidence="2">
    <location>
        <begin position="63"/>
        <end position="143"/>
    </location>
</feature>
<name>A0ABW4MTU2_9BACI</name>
<keyword evidence="1" id="KW-0472">Membrane</keyword>
<keyword evidence="4" id="KW-1185">Reference proteome</keyword>
<feature type="transmembrane region" description="Helical" evidence="1">
    <location>
        <begin position="170"/>
        <end position="195"/>
    </location>
</feature>
<dbReference type="EMBL" id="JBHUEK010000033">
    <property type="protein sequence ID" value="MFD1781383.1"/>
    <property type="molecule type" value="Genomic_DNA"/>
</dbReference>
<dbReference type="RefSeq" id="WP_388041509.1">
    <property type="nucleotide sequence ID" value="NZ_JBHUEK010000033.1"/>
</dbReference>
<sequence length="487" mass="56454">MMFESRRMHPVAGILSFLKQLKEMILPLIFLFFVGPGDDFEKYYILGAFAFILLMLIYGILHWYRYTYRIENGELRIEYGVIIRKKRYIPIERIQTIDVSAGIIQRIFGLVKLQVETAGGGMQAEAVLTAIKEEEANQLREILSRSKKHQEEETETQKMRFTYQITPKELLVLASTSGGIGIVISGVLAFLSQFAEYLPFEKLYNTIENYVSLSILLYIFVLIALFLLIAWFVGILIMTLRYANFTVVKREDELFITRGLIEKKQTTIPLTRIQAIRIGENLIRQPLGYATVYIESAGGSINKGEDFSTVLFPLVKKDAINHLLHHFVPDYQMQEIENYAPSNAKWRYMFRGMLPFLALVPAIVMLSYVFSSWGYLSLLLLPIGAMLGYSRYKVAGWKIEEDQLTLQFRFFSKVTVLHHKKRIQSLDKKQSHFQRKKELGSVKTFIKSAVAGKGFEVKDLQISDCWIIWEWYRKRNKTITEDISMND</sequence>